<proteinExistence type="predicted"/>
<protein>
    <submittedName>
        <fullName evidence="1">Uncharacterized protein</fullName>
    </submittedName>
</protein>
<keyword evidence="2" id="KW-1185">Reference proteome</keyword>
<organism evidence="1 2">
    <name type="scientific">Camellia lanceoleosa</name>
    <dbReference type="NCBI Taxonomy" id="1840588"/>
    <lineage>
        <taxon>Eukaryota</taxon>
        <taxon>Viridiplantae</taxon>
        <taxon>Streptophyta</taxon>
        <taxon>Embryophyta</taxon>
        <taxon>Tracheophyta</taxon>
        <taxon>Spermatophyta</taxon>
        <taxon>Magnoliopsida</taxon>
        <taxon>eudicotyledons</taxon>
        <taxon>Gunneridae</taxon>
        <taxon>Pentapetalae</taxon>
        <taxon>asterids</taxon>
        <taxon>Ericales</taxon>
        <taxon>Theaceae</taxon>
        <taxon>Camellia</taxon>
    </lineage>
</organism>
<sequence length="89" mass="9964">MCSMLLLASCFSCSVAAEDKADAISHMNTIVNSTKGDPVLFPVQRKNKHCNWLLGHIKRKASSLYCGKLARHFLLTWFLVFGIISYDIS</sequence>
<gene>
    <name evidence="1" type="ORF">LOK49_LG08G00729</name>
</gene>
<dbReference type="EMBL" id="CM045766">
    <property type="protein sequence ID" value="KAI8004623.1"/>
    <property type="molecule type" value="Genomic_DNA"/>
</dbReference>
<reference evidence="1 2" key="1">
    <citation type="journal article" date="2022" name="Plant J.">
        <title>Chromosome-level genome of Camellia lanceoleosa provides a valuable resource for understanding genome evolution and self-incompatibility.</title>
        <authorList>
            <person name="Gong W."/>
            <person name="Xiao S."/>
            <person name="Wang L."/>
            <person name="Liao Z."/>
            <person name="Chang Y."/>
            <person name="Mo W."/>
            <person name="Hu G."/>
            <person name="Li W."/>
            <person name="Zhao G."/>
            <person name="Zhu H."/>
            <person name="Hu X."/>
            <person name="Ji K."/>
            <person name="Xiang X."/>
            <person name="Song Q."/>
            <person name="Yuan D."/>
            <person name="Jin S."/>
            <person name="Zhang L."/>
        </authorList>
    </citation>
    <scope>NUCLEOTIDE SEQUENCE [LARGE SCALE GENOMIC DNA]</scope>
    <source>
        <strain evidence="1">SQ_2022a</strain>
    </source>
</reference>
<accession>A0ACC0GTQ6</accession>
<evidence type="ECO:0000313" key="1">
    <source>
        <dbReference type="EMBL" id="KAI8004623.1"/>
    </source>
</evidence>
<name>A0ACC0GTQ6_9ERIC</name>
<evidence type="ECO:0000313" key="2">
    <source>
        <dbReference type="Proteomes" id="UP001060215"/>
    </source>
</evidence>
<comment type="caution">
    <text evidence="1">The sequence shown here is derived from an EMBL/GenBank/DDBJ whole genome shotgun (WGS) entry which is preliminary data.</text>
</comment>
<dbReference type="Proteomes" id="UP001060215">
    <property type="component" value="Chromosome 9"/>
</dbReference>